<accession>A0ABQ4U8B5</accession>
<organism evidence="1 2">
    <name type="scientific">Methylorubrum aminovorans</name>
    <dbReference type="NCBI Taxonomy" id="269069"/>
    <lineage>
        <taxon>Bacteria</taxon>
        <taxon>Pseudomonadati</taxon>
        <taxon>Pseudomonadota</taxon>
        <taxon>Alphaproteobacteria</taxon>
        <taxon>Hyphomicrobiales</taxon>
        <taxon>Methylobacteriaceae</taxon>
        <taxon>Methylorubrum</taxon>
    </lineage>
</organism>
<gene>
    <name evidence="1" type="ORF">LNAOJCKE_0408</name>
</gene>
<keyword evidence="2" id="KW-1185">Reference proteome</keyword>
<dbReference type="Proteomes" id="UP001055039">
    <property type="component" value="Unassembled WGS sequence"/>
</dbReference>
<protein>
    <submittedName>
        <fullName evidence="1">Uncharacterized protein</fullName>
    </submittedName>
</protein>
<dbReference type="RefSeq" id="WP_238222000.1">
    <property type="nucleotide sequence ID" value="NZ_BAAADH010000020.1"/>
</dbReference>
<dbReference type="EMBL" id="BPRC01000001">
    <property type="protein sequence ID" value="GJE63214.1"/>
    <property type="molecule type" value="Genomic_DNA"/>
</dbReference>
<evidence type="ECO:0000313" key="2">
    <source>
        <dbReference type="Proteomes" id="UP001055039"/>
    </source>
</evidence>
<name>A0ABQ4U8B5_9HYPH</name>
<proteinExistence type="predicted"/>
<comment type="caution">
    <text evidence="1">The sequence shown here is derived from an EMBL/GenBank/DDBJ whole genome shotgun (WGS) entry which is preliminary data.</text>
</comment>
<evidence type="ECO:0000313" key="1">
    <source>
        <dbReference type="EMBL" id="GJE63214.1"/>
    </source>
</evidence>
<sequence>MSYIQYLSTPEEVLYDDPQGHFTVTRHLEFIQGEWRTFLHTEFFYFAPSVLREVRRIFPIERAKLPPTIYAILNHEKAVGPHYLKVFGFKPLADVPYDDGKIRTWWVHERSK</sequence>
<reference evidence="1" key="2">
    <citation type="submission" date="2021-08" db="EMBL/GenBank/DDBJ databases">
        <authorList>
            <person name="Tani A."/>
            <person name="Ola A."/>
            <person name="Ogura Y."/>
            <person name="Katsura K."/>
            <person name="Hayashi T."/>
        </authorList>
    </citation>
    <scope>NUCLEOTIDE SEQUENCE</scope>
    <source>
        <strain evidence="1">NBRC 15686</strain>
    </source>
</reference>
<reference evidence="1" key="1">
    <citation type="journal article" date="2021" name="Front. Microbiol.">
        <title>Comprehensive Comparative Genomics and Phenotyping of Methylobacterium Species.</title>
        <authorList>
            <person name="Alessa O."/>
            <person name="Ogura Y."/>
            <person name="Fujitani Y."/>
            <person name="Takami H."/>
            <person name="Hayashi T."/>
            <person name="Sahin N."/>
            <person name="Tani A."/>
        </authorList>
    </citation>
    <scope>NUCLEOTIDE SEQUENCE</scope>
    <source>
        <strain evidence="1">NBRC 15686</strain>
    </source>
</reference>